<dbReference type="Proteomes" id="UP000053748">
    <property type="component" value="Unassembled WGS sequence"/>
</dbReference>
<comment type="caution">
    <text evidence="3">The sequence shown here is derived from an EMBL/GenBank/DDBJ whole genome shotgun (WGS) entry which is preliminary data.</text>
</comment>
<proteinExistence type="predicted"/>
<sequence>MRWMLLILTLLCSSFAFSSDITIQVADAPPKVLSLKELSNKLPKVSFTTQLPWLYGQHRFTGFKVSDLLNYLDQDQVRSVTFMALNDYAANISIEDINQYTPIVAYYMDGADMKIRDKGPFWLVYNLEQNPKLNDPIYYSHMVWQISHILIHKKP</sequence>
<dbReference type="EMBL" id="LOSJ02000001">
    <property type="protein sequence ID" value="PNM64607.1"/>
    <property type="molecule type" value="Genomic_DNA"/>
</dbReference>
<dbReference type="AlphaFoldDB" id="A0A2J9VLF2"/>
<evidence type="ECO:0000313" key="3">
    <source>
        <dbReference type="EMBL" id="PNM64607.1"/>
    </source>
</evidence>
<dbReference type="Pfam" id="PF00174">
    <property type="entry name" value="Oxidored_molyb"/>
    <property type="match status" value="1"/>
</dbReference>
<protein>
    <submittedName>
        <fullName evidence="3">Oxidoreductase</fullName>
    </submittedName>
</protein>
<keyword evidence="1" id="KW-0732">Signal</keyword>
<organism evidence="3 4">
    <name type="scientific">Vibrio mimicus</name>
    <dbReference type="NCBI Taxonomy" id="674"/>
    <lineage>
        <taxon>Bacteria</taxon>
        <taxon>Pseudomonadati</taxon>
        <taxon>Pseudomonadota</taxon>
        <taxon>Gammaproteobacteria</taxon>
        <taxon>Vibrionales</taxon>
        <taxon>Vibrionaceae</taxon>
        <taxon>Vibrio</taxon>
    </lineage>
</organism>
<dbReference type="InterPro" id="IPR000572">
    <property type="entry name" value="OxRdtase_Mopterin-bd_dom"/>
</dbReference>
<dbReference type="OrthoDB" id="9798763at2"/>
<evidence type="ECO:0000259" key="2">
    <source>
        <dbReference type="Pfam" id="PF00174"/>
    </source>
</evidence>
<feature type="signal peptide" evidence="1">
    <location>
        <begin position="1"/>
        <end position="18"/>
    </location>
</feature>
<dbReference type="InterPro" id="IPR036374">
    <property type="entry name" value="OxRdtase_Mopterin-bd_sf"/>
</dbReference>
<evidence type="ECO:0000256" key="1">
    <source>
        <dbReference type="SAM" id="SignalP"/>
    </source>
</evidence>
<reference evidence="3" key="1">
    <citation type="submission" date="2017-12" db="EMBL/GenBank/DDBJ databases">
        <title>FDA dAtabase for Regulatory Grade micrObial Sequences (FDA-ARGOS): Supporting development and validation of Infectious Disease Dx tests.</title>
        <authorList>
            <person name="Hoffmann M."/>
            <person name="Allard M."/>
            <person name="Evans P."/>
            <person name="Brown E."/>
            <person name="Tallon L.J."/>
            <person name="Sadzewicz L."/>
            <person name="Sengamalay N."/>
            <person name="Ott S."/>
            <person name="Godinez A."/>
            <person name="Nagaraj S."/>
            <person name="Vavikolanu K."/>
            <person name="Aluvathingal J."/>
            <person name="Nadendla S."/>
            <person name="Hobson J."/>
            <person name="Sichtig H."/>
        </authorList>
    </citation>
    <scope>NUCLEOTIDE SEQUENCE [LARGE SCALE GENOMIC DNA]</scope>
    <source>
        <strain evidence="3">FDAARGOS_113</strain>
    </source>
</reference>
<feature type="chain" id="PRO_5014395631" evidence="1">
    <location>
        <begin position="19"/>
        <end position="155"/>
    </location>
</feature>
<gene>
    <name evidence="3" type="ORF">AL544_006770</name>
</gene>
<dbReference type="SUPFAM" id="SSF56524">
    <property type="entry name" value="Oxidoreductase molybdopterin-binding domain"/>
    <property type="match status" value="1"/>
</dbReference>
<dbReference type="Gene3D" id="3.90.420.10">
    <property type="entry name" value="Oxidoreductase, molybdopterin-binding domain"/>
    <property type="match status" value="1"/>
</dbReference>
<dbReference type="STRING" id="674.VM_18740"/>
<dbReference type="RefSeq" id="WP_001267465.1">
    <property type="nucleotide sequence ID" value="NZ_CAWMSS010000002.1"/>
</dbReference>
<accession>A0A2J9VLF2</accession>
<feature type="domain" description="Oxidoreductase molybdopterin-binding" evidence="2">
    <location>
        <begin position="48"/>
        <end position="120"/>
    </location>
</feature>
<name>A0A2J9VLF2_VIBMI</name>
<evidence type="ECO:0000313" key="4">
    <source>
        <dbReference type="Proteomes" id="UP000053748"/>
    </source>
</evidence>
<keyword evidence="4" id="KW-1185">Reference proteome</keyword>